<evidence type="ECO:0000256" key="2">
    <source>
        <dbReference type="SAM" id="SignalP"/>
    </source>
</evidence>
<gene>
    <name evidence="3" type="ORF">H4W79_004687</name>
</gene>
<feature type="region of interest" description="Disordered" evidence="1">
    <location>
        <begin position="124"/>
        <end position="157"/>
    </location>
</feature>
<accession>A0ABR9HN68</accession>
<protein>
    <recommendedName>
        <fullName evidence="5">Extracellular solute-binding protein</fullName>
    </recommendedName>
</protein>
<organism evidence="3 4">
    <name type="scientific">Nocardiopsis terrae</name>
    <dbReference type="NCBI Taxonomy" id="372655"/>
    <lineage>
        <taxon>Bacteria</taxon>
        <taxon>Bacillati</taxon>
        <taxon>Actinomycetota</taxon>
        <taxon>Actinomycetes</taxon>
        <taxon>Streptosporangiales</taxon>
        <taxon>Nocardiopsidaceae</taxon>
        <taxon>Nocardiopsis</taxon>
    </lineage>
</organism>
<sequence length="359" mass="39359">MIPQRRKFFAASLAGIGLAGFMQANVQASELEGDPLENLQVASISMEEIQQSTSSGVASLRSQSTEDSPVNQYLESQARSGNLVDIEQVNSAKLMDPLESGSIDLVWVDGLSPAEVNRSEISLGEDQSQSGLGVAMAQDQDQDQGRDINPGRTGMGYESATSNGMRLHADDCWGGYFNSYYASVADNDHNMVSCYEKWAESGTRQWAYNRWGIWSKASPLLGSAATIDLTLRSRPWEGMESRISKLNKWVPTSPSSQCNPGGSFDLTYYGAGLNVDIDNCEDMSVLPEIGEKSMGIDWDGSSTRQQMALDFAMHITATNDTIIPMFADYMWAEVRNCGVIPCNPTQIPTYKYVHTDSGW</sequence>
<dbReference type="EMBL" id="JADBDY010000001">
    <property type="protein sequence ID" value="MBE1460473.1"/>
    <property type="molecule type" value="Genomic_DNA"/>
</dbReference>
<evidence type="ECO:0008006" key="5">
    <source>
        <dbReference type="Google" id="ProtNLM"/>
    </source>
</evidence>
<evidence type="ECO:0000256" key="1">
    <source>
        <dbReference type="SAM" id="MobiDB-lite"/>
    </source>
</evidence>
<dbReference type="Proteomes" id="UP000598217">
    <property type="component" value="Unassembled WGS sequence"/>
</dbReference>
<feature type="signal peptide" evidence="2">
    <location>
        <begin position="1"/>
        <end position="24"/>
    </location>
</feature>
<feature type="chain" id="PRO_5045951311" description="Extracellular solute-binding protein" evidence="2">
    <location>
        <begin position="25"/>
        <end position="359"/>
    </location>
</feature>
<dbReference type="RefSeq" id="WP_191267505.1">
    <property type="nucleotide sequence ID" value="NZ_BMXJ01000001.1"/>
</dbReference>
<proteinExistence type="predicted"/>
<keyword evidence="4" id="KW-1185">Reference proteome</keyword>
<reference evidence="3 4" key="1">
    <citation type="submission" date="2020-10" db="EMBL/GenBank/DDBJ databases">
        <title>Sequencing the genomes of 1000 actinobacteria strains.</title>
        <authorList>
            <person name="Klenk H.-P."/>
        </authorList>
    </citation>
    <scope>NUCLEOTIDE SEQUENCE [LARGE SCALE GENOMIC DNA]</scope>
    <source>
        <strain evidence="3 4">DSM 45157</strain>
    </source>
</reference>
<name>A0ABR9HN68_9ACTN</name>
<evidence type="ECO:0000313" key="3">
    <source>
        <dbReference type="EMBL" id="MBE1460473.1"/>
    </source>
</evidence>
<comment type="caution">
    <text evidence="3">The sequence shown here is derived from an EMBL/GenBank/DDBJ whole genome shotgun (WGS) entry which is preliminary data.</text>
</comment>
<keyword evidence="2" id="KW-0732">Signal</keyword>
<evidence type="ECO:0000313" key="4">
    <source>
        <dbReference type="Proteomes" id="UP000598217"/>
    </source>
</evidence>